<protein>
    <submittedName>
        <fullName evidence="2">Uncharacterized protein</fullName>
    </submittedName>
</protein>
<dbReference type="AlphaFoldDB" id="A0A4Z2I7T3"/>
<sequence length="98" mass="10667">MSIMASITMKVPVLPTPALQRHETNHDDSVDHDRPGEGWIDHLDFFEELEHADGGEGNSKVRPAGEVQLGDQPGSLSSIAGLLRRDTNAGGKKHSERD</sequence>
<evidence type="ECO:0000256" key="1">
    <source>
        <dbReference type="SAM" id="MobiDB-lite"/>
    </source>
</evidence>
<evidence type="ECO:0000313" key="2">
    <source>
        <dbReference type="EMBL" id="TNN73900.1"/>
    </source>
</evidence>
<dbReference type="Proteomes" id="UP000314294">
    <property type="component" value="Unassembled WGS sequence"/>
</dbReference>
<gene>
    <name evidence="2" type="ORF">EYF80_015917</name>
</gene>
<comment type="caution">
    <text evidence="2">The sequence shown here is derived from an EMBL/GenBank/DDBJ whole genome shotgun (WGS) entry which is preliminary data.</text>
</comment>
<feature type="compositionally biased region" description="Basic and acidic residues" evidence="1">
    <location>
        <begin position="20"/>
        <end position="38"/>
    </location>
</feature>
<feature type="compositionally biased region" description="Basic and acidic residues" evidence="1">
    <location>
        <begin position="83"/>
        <end position="98"/>
    </location>
</feature>
<accession>A0A4Z2I7T3</accession>
<dbReference type="EMBL" id="SRLO01000120">
    <property type="protein sequence ID" value="TNN73900.1"/>
    <property type="molecule type" value="Genomic_DNA"/>
</dbReference>
<reference evidence="2 3" key="1">
    <citation type="submission" date="2019-03" db="EMBL/GenBank/DDBJ databases">
        <title>First draft genome of Liparis tanakae, snailfish: a comprehensive survey of snailfish specific genes.</title>
        <authorList>
            <person name="Kim W."/>
            <person name="Song I."/>
            <person name="Jeong J.-H."/>
            <person name="Kim D."/>
            <person name="Kim S."/>
            <person name="Ryu S."/>
            <person name="Song J.Y."/>
            <person name="Lee S.K."/>
        </authorList>
    </citation>
    <scope>NUCLEOTIDE SEQUENCE [LARGE SCALE GENOMIC DNA]</scope>
    <source>
        <tissue evidence="2">Muscle</tissue>
    </source>
</reference>
<proteinExistence type="predicted"/>
<feature type="region of interest" description="Disordered" evidence="1">
    <location>
        <begin position="51"/>
        <end position="98"/>
    </location>
</feature>
<feature type="region of interest" description="Disordered" evidence="1">
    <location>
        <begin position="16"/>
        <end position="38"/>
    </location>
</feature>
<organism evidence="2 3">
    <name type="scientific">Liparis tanakae</name>
    <name type="common">Tanaka's snailfish</name>
    <dbReference type="NCBI Taxonomy" id="230148"/>
    <lineage>
        <taxon>Eukaryota</taxon>
        <taxon>Metazoa</taxon>
        <taxon>Chordata</taxon>
        <taxon>Craniata</taxon>
        <taxon>Vertebrata</taxon>
        <taxon>Euteleostomi</taxon>
        <taxon>Actinopterygii</taxon>
        <taxon>Neopterygii</taxon>
        <taxon>Teleostei</taxon>
        <taxon>Neoteleostei</taxon>
        <taxon>Acanthomorphata</taxon>
        <taxon>Eupercaria</taxon>
        <taxon>Perciformes</taxon>
        <taxon>Cottioidei</taxon>
        <taxon>Cottales</taxon>
        <taxon>Liparidae</taxon>
        <taxon>Liparis</taxon>
    </lineage>
</organism>
<evidence type="ECO:0000313" key="3">
    <source>
        <dbReference type="Proteomes" id="UP000314294"/>
    </source>
</evidence>
<keyword evidence="3" id="KW-1185">Reference proteome</keyword>
<name>A0A4Z2I7T3_9TELE</name>